<evidence type="ECO:0000256" key="2">
    <source>
        <dbReference type="ARBA" id="ARBA00008772"/>
    </source>
</evidence>
<dbReference type="NCBIfam" id="TIGR01434">
    <property type="entry name" value="glu_cys_ligase"/>
    <property type="match status" value="1"/>
</dbReference>
<evidence type="ECO:0000256" key="6">
    <source>
        <dbReference type="ARBA" id="ARBA00022840"/>
    </source>
</evidence>
<dbReference type="Gene3D" id="3.30.590.20">
    <property type="match status" value="1"/>
</dbReference>
<evidence type="ECO:0000256" key="4">
    <source>
        <dbReference type="ARBA" id="ARBA00022684"/>
    </source>
</evidence>
<evidence type="ECO:0000256" key="3">
    <source>
        <dbReference type="ARBA" id="ARBA00022598"/>
    </source>
</evidence>
<keyword evidence="3 8" id="KW-0436">Ligase</keyword>
<dbReference type="InterPro" id="IPR014746">
    <property type="entry name" value="Gln_synth/guanido_kin_cat_dom"/>
</dbReference>
<evidence type="ECO:0000259" key="10">
    <source>
        <dbReference type="Pfam" id="PF04262"/>
    </source>
</evidence>
<dbReference type="GO" id="GO:0046872">
    <property type="term" value="F:metal ion binding"/>
    <property type="evidence" value="ECO:0007669"/>
    <property type="project" value="TreeGrafter"/>
</dbReference>
<dbReference type="GO" id="GO:0004357">
    <property type="term" value="F:glutamate-cysteine ligase activity"/>
    <property type="evidence" value="ECO:0007669"/>
    <property type="project" value="UniProtKB-UniRule"/>
</dbReference>
<dbReference type="PANTHER" id="PTHR38761">
    <property type="entry name" value="GLUTAMATE--CYSTEINE LIGASE"/>
    <property type="match status" value="1"/>
</dbReference>
<accession>A0A327X518</accession>
<comment type="caution">
    <text evidence="11">The sequence shown here is derived from an EMBL/GenBank/DDBJ whole genome shotgun (WGS) entry which is preliminary data.</text>
</comment>
<keyword evidence="14" id="KW-1185">Reference proteome</keyword>
<proteinExistence type="inferred from homology"/>
<protein>
    <recommendedName>
        <fullName evidence="8">Glutamate--cysteine ligase</fullName>
        <ecNumber evidence="8">6.3.2.2</ecNumber>
    </recommendedName>
    <alternativeName>
        <fullName evidence="8">Gamma-ECS</fullName>
        <shortName evidence="8">GCS</shortName>
    </alternativeName>
    <alternativeName>
        <fullName evidence="8">Gamma-glutamylcysteine synthetase</fullName>
    </alternativeName>
</protein>
<dbReference type="Pfam" id="PF04262">
    <property type="entry name" value="Glu_cys_ligase"/>
    <property type="match status" value="1"/>
</dbReference>
<evidence type="ECO:0000256" key="1">
    <source>
        <dbReference type="ARBA" id="ARBA00005006"/>
    </source>
</evidence>
<dbReference type="HAMAP" id="MF_00578">
    <property type="entry name" value="Glu_cys_ligase"/>
    <property type="match status" value="1"/>
</dbReference>
<dbReference type="Proteomes" id="UP000287865">
    <property type="component" value="Unassembled WGS sequence"/>
</dbReference>
<evidence type="ECO:0000256" key="8">
    <source>
        <dbReference type="HAMAP-Rule" id="MF_00578"/>
    </source>
</evidence>
<feature type="domain" description="Glutamate--cysteine ligase" evidence="10">
    <location>
        <begin position="8"/>
        <end position="381"/>
    </location>
</feature>
<dbReference type="RefSeq" id="WP_111568220.1">
    <property type="nucleotide sequence ID" value="NZ_PIPK01000001.1"/>
</dbReference>
<dbReference type="Proteomes" id="UP000249203">
    <property type="component" value="Unassembled WGS sequence"/>
</dbReference>
<dbReference type="GO" id="GO:0005524">
    <property type="term" value="F:ATP binding"/>
    <property type="evidence" value="ECO:0007669"/>
    <property type="project" value="UniProtKB-KW"/>
</dbReference>
<keyword evidence="4 8" id="KW-0317">Glutathione biosynthesis</keyword>
<evidence type="ECO:0000256" key="7">
    <source>
        <dbReference type="ARBA" id="ARBA00048819"/>
    </source>
</evidence>
<reference evidence="12 14" key="1">
    <citation type="journal article" date="2018" name="Front. Microbiol.">
        <title>Genome-Based Analysis Reveals the Taxonomy and Diversity of the Family Idiomarinaceae.</title>
        <authorList>
            <person name="Liu Y."/>
            <person name="Lai Q."/>
            <person name="Shao Z."/>
        </authorList>
    </citation>
    <scope>NUCLEOTIDE SEQUENCE [LARGE SCALE GENOMIC DNA]</scope>
    <source>
        <strain evidence="12 14">CF12-14</strain>
    </source>
</reference>
<name>A0A327X518_9GAMM</name>
<keyword evidence="5 8" id="KW-0547">Nucleotide-binding</keyword>
<gene>
    <name evidence="8" type="primary">gshA</name>
    <name evidence="11" type="ORF">B0I24_101376</name>
    <name evidence="12" type="ORF">CWE07_01820</name>
</gene>
<evidence type="ECO:0000313" key="13">
    <source>
        <dbReference type="Proteomes" id="UP000249203"/>
    </source>
</evidence>
<reference evidence="11 13" key="2">
    <citation type="submission" date="2018-06" db="EMBL/GenBank/DDBJ databases">
        <title>Genomic Encyclopedia of Type Strains, Phase III (KMG-III): the genomes of soil and plant-associated and newly described type strains.</title>
        <authorList>
            <person name="Whitman W."/>
        </authorList>
    </citation>
    <scope>NUCLEOTIDE SEQUENCE [LARGE SCALE GENOMIC DNA]</scope>
    <source>
        <strain evidence="11 13">CGMCC 1.15366</strain>
    </source>
</reference>
<keyword evidence="6 8" id="KW-0067">ATP-binding</keyword>
<dbReference type="GO" id="GO:0006750">
    <property type="term" value="P:glutathione biosynthetic process"/>
    <property type="evidence" value="ECO:0007669"/>
    <property type="project" value="UniProtKB-UniRule"/>
</dbReference>
<evidence type="ECO:0000313" key="14">
    <source>
        <dbReference type="Proteomes" id="UP000287865"/>
    </source>
</evidence>
<dbReference type="UniPathway" id="UPA00142">
    <property type="reaction ID" value="UER00209"/>
</dbReference>
<evidence type="ECO:0000313" key="12">
    <source>
        <dbReference type="EMBL" id="RUO28565.1"/>
    </source>
</evidence>
<dbReference type="SUPFAM" id="SSF55931">
    <property type="entry name" value="Glutamine synthetase/guanido kinase"/>
    <property type="match status" value="1"/>
</dbReference>
<evidence type="ECO:0000256" key="9">
    <source>
        <dbReference type="RuleBase" id="RU004391"/>
    </source>
</evidence>
<dbReference type="OrthoDB" id="9803907at2"/>
<sequence length="530" mass="59221">MNLTARLDALNQRQHYSALAAINRGVEREALRITPQGQLAQSMHPEALGATLTHPLITTDYAESLLEFITPVARSVRDTLTQLRDLHRFTYRHLGDELLWPLSMPCYVNEPQDIQIADFGSSHVGRMKMTYRMGLTKRYGAVMQTIAGVHYNFSVPDALWPILAAQDGVDDTTAYRSERYFGLIRNFLQKAWVVPFFFGASPVVCSSFVRYSPGDVDLSDFGGGMLYRPYATSLRMSDLGYTNKEQAALKISYNSTQAYIDGLRRAVSTPSERFAAIGVQDDSGEYLQLNSNILQIENEFYSSIRPKRTARSGETPTQALERGGVEYIEVRALDVNPFSPVGISAEQMLFLDLLLMHCLLDESPELDWEQQQQAVKNLNQVVLNGRDPKLRLQSQGQQGLVSELLKDFFKALASIAELLDNAYGGDAYACVLETLSKQIDHPDLTLSGQLLRDMRQAQQSGQGLAMQLAQTYRNQLSTEPLEFYSDAQLEQMARQSLADKAEIEGEQAGSFDAFLSAYFAAALEKKNAPN</sequence>
<dbReference type="AlphaFoldDB" id="A0A327X518"/>
<dbReference type="EMBL" id="QLMD01000001">
    <property type="protein sequence ID" value="RAK01749.1"/>
    <property type="molecule type" value="Genomic_DNA"/>
</dbReference>
<dbReference type="EC" id="6.3.2.2" evidence="8"/>
<comment type="pathway">
    <text evidence="1 8 9">Sulfur metabolism; glutathione biosynthesis; glutathione from L-cysteine and L-glutamate: step 1/2.</text>
</comment>
<evidence type="ECO:0000313" key="11">
    <source>
        <dbReference type="EMBL" id="RAK01749.1"/>
    </source>
</evidence>
<evidence type="ECO:0000256" key="5">
    <source>
        <dbReference type="ARBA" id="ARBA00022741"/>
    </source>
</evidence>
<dbReference type="InterPro" id="IPR007370">
    <property type="entry name" value="Glu_cys_ligase"/>
</dbReference>
<comment type="similarity">
    <text evidence="2 8">Belongs to the glutamate--cysteine ligase type 1 family. Type 1 subfamily.</text>
</comment>
<dbReference type="GO" id="GO:0005829">
    <property type="term" value="C:cytosol"/>
    <property type="evidence" value="ECO:0007669"/>
    <property type="project" value="TreeGrafter"/>
</dbReference>
<comment type="catalytic activity">
    <reaction evidence="7 8 9">
        <text>L-cysteine + L-glutamate + ATP = gamma-L-glutamyl-L-cysteine + ADP + phosphate + H(+)</text>
        <dbReference type="Rhea" id="RHEA:13285"/>
        <dbReference type="ChEBI" id="CHEBI:15378"/>
        <dbReference type="ChEBI" id="CHEBI:29985"/>
        <dbReference type="ChEBI" id="CHEBI:30616"/>
        <dbReference type="ChEBI" id="CHEBI:35235"/>
        <dbReference type="ChEBI" id="CHEBI:43474"/>
        <dbReference type="ChEBI" id="CHEBI:58173"/>
        <dbReference type="ChEBI" id="CHEBI:456216"/>
        <dbReference type="EC" id="6.3.2.2"/>
    </reaction>
</comment>
<dbReference type="InterPro" id="IPR006334">
    <property type="entry name" value="Glut_cys_ligase"/>
</dbReference>
<dbReference type="EMBL" id="PIPK01000001">
    <property type="protein sequence ID" value="RUO28565.1"/>
    <property type="molecule type" value="Genomic_DNA"/>
</dbReference>
<organism evidence="11 13">
    <name type="scientific">Aliidiomarina maris</name>
    <dbReference type="NCBI Taxonomy" id="531312"/>
    <lineage>
        <taxon>Bacteria</taxon>
        <taxon>Pseudomonadati</taxon>
        <taxon>Pseudomonadota</taxon>
        <taxon>Gammaproteobacteria</taxon>
        <taxon>Alteromonadales</taxon>
        <taxon>Idiomarinaceae</taxon>
        <taxon>Aliidiomarina</taxon>
    </lineage>
</organism>
<dbReference type="PANTHER" id="PTHR38761:SF1">
    <property type="entry name" value="GLUTAMATE--CYSTEINE LIGASE"/>
    <property type="match status" value="1"/>
</dbReference>